<dbReference type="GO" id="GO:0005524">
    <property type="term" value="F:ATP binding"/>
    <property type="evidence" value="ECO:0007669"/>
    <property type="project" value="UniProtKB-KW"/>
</dbReference>
<evidence type="ECO:0000313" key="7">
    <source>
        <dbReference type="Proteomes" id="UP000239899"/>
    </source>
</evidence>
<dbReference type="FunFam" id="3.30.230.10:FF:000037">
    <property type="entry name" value="L-arabinokinase"/>
    <property type="match status" value="1"/>
</dbReference>
<dbReference type="InterPro" id="IPR019539">
    <property type="entry name" value="GalKase_N"/>
</dbReference>
<dbReference type="Pfam" id="PF10509">
    <property type="entry name" value="GalKase_gal_bdg"/>
    <property type="match status" value="1"/>
</dbReference>
<dbReference type="GO" id="GO:0004335">
    <property type="term" value="F:galactokinase activity"/>
    <property type="evidence" value="ECO:0007669"/>
    <property type="project" value="TreeGrafter"/>
</dbReference>
<dbReference type="InterPro" id="IPR006204">
    <property type="entry name" value="GHMP_kinase_N_dom"/>
</dbReference>
<dbReference type="GO" id="GO:0006012">
    <property type="term" value="P:galactose metabolic process"/>
    <property type="evidence" value="ECO:0007669"/>
    <property type="project" value="TreeGrafter"/>
</dbReference>
<dbReference type="Gene3D" id="3.30.70.890">
    <property type="entry name" value="GHMP kinase, C-terminal domain"/>
    <property type="match status" value="1"/>
</dbReference>
<evidence type="ECO:0000259" key="3">
    <source>
        <dbReference type="Pfam" id="PF00288"/>
    </source>
</evidence>
<feature type="domain" description="GHMP kinase N-terminal" evidence="3">
    <location>
        <begin position="172"/>
        <end position="260"/>
    </location>
</feature>
<evidence type="ECO:0000256" key="1">
    <source>
        <dbReference type="ARBA" id="ARBA00022741"/>
    </source>
</evidence>
<reference evidence="6 7" key="1">
    <citation type="journal article" date="2018" name="Plant J.">
        <title>Genome sequences of Chlorella sorokiniana UTEX 1602 and Micractinium conductrix SAG 241.80: implications to maltose excretion by a green alga.</title>
        <authorList>
            <person name="Arriola M.B."/>
            <person name="Velmurugan N."/>
            <person name="Zhang Y."/>
            <person name="Plunkett M.H."/>
            <person name="Hondzo H."/>
            <person name="Barney B.M."/>
        </authorList>
    </citation>
    <scope>NUCLEOTIDE SEQUENCE [LARGE SCALE GENOMIC DNA]</scope>
    <source>
        <strain evidence="7">UTEX 1602</strain>
    </source>
</reference>
<dbReference type="PRINTS" id="PR00959">
    <property type="entry name" value="MEVGALKINASE"/>
</dbReference>
<accession>A0A2P6TYH8</accession>
<dbReference type="AlphaFoldDB" id="A0A2P6TYH8"/>
<dbReference type="Gene3D" id="3.30.230.10">
    <property type="match status" value="1"/>
</dbReference>
<dbReference type="InterPro" id="IPR020568">
    <property type="entry name" value="Ribosomal_Su5_D2-typ_SF"/>
</dbReference>
<keyword evidence="7" id="KW-1185">Reference proteome</keyword>
<gene>
    <name evidence="6" type="ORF">C2E21_2591</name>
</gene>
<dbReference type="OrthoDB" id="1684102at2759"/>
<evidence type="ECO:0000259" key="5">
    <source>
        <dbReference type="Pfam" id="PF10509"/>
    </source>
</evidence>
<feature type="domain" description="GHMP kinase C-terminal" evidence="4">
    <location>
        <begin position="434"/>
        <end position="503"/>
    </location>
</feature>
<comment type="caution">
    <text evidence="6">The sequence shown here is derived from an EMBL/GenBank/DDBJ whole genome shotgun (WGS) entry which is preliminary data.</text>
</comment>
<keyword evidence="1" id="KW-0547">Nucleotide-binding</keyword>
<sequence length="563" mass="57552">MVFETQRSHGDGAYAAADGLDQFPDTQRFLELLSELTGPPPAGVEQPEHAAARGLLRPEGDIFVARAPGRLDVMGGIADYSGSLVLQLPLAEACHVAVQRHPLPSSAAGSAAGGAGGAEPTLRIVSFATEGSHRSPSFALPLAELAPGGQPLTYEAARALFKRDPQRSWAAYVAGGLVVLQRETGARFEDGLSILVASDVPEGKGVSSSAAVEVASMAAVAAAYGILLEGRELALLCQRVENAVVGAPCGVMDQMTAALGEADRLLALRCQPAEVQGCAPIPPHLRFWGIDSGKAHCVGGSDYAHVRVGAFMGLRICSALAAKQAACSGGSSGSSGGAANGNSSSGGGEAELVIGGGHLANVPPSQFASRFEQQLPEALSGAAFLEQYGPHLDSVTSVDPEQTYAVRLPTAHPVHENYRVHAFRQVLAAPAGREQLEVLGELMRQSHASYSRCGLGSEGTDRLVALVQEEQDAAVARGEEPPLFGAKITGGGCGGTVGILAVAGPAGDAAVQRVVQRYAVETGSQSHLFQGSSSGAVAFGTLRLRRQSSAAAAVAVAAADGPV</sequence>
<feature type="domain" description="Galactokinase N-terminal" evidence="5">
    <location>
        <begin position="63"/>
        <end position="100"/>
    </location>
</feature>
<dbReference type="SUPFAM" id="SSF54211">
    <property type="entry name" value="Ribosomal protein S5 domain 2-like"/>
    <property type="match status" value="1"/>
</dbReference>
<name>A0A2P6TYH8_CHLSO</name>
<organism evidence="6 7">
    <name type="scientific">Chlorella sorokiniana</name>
    <name type="common">Freshwater green alga</name>
    <dbReference type="NCBI Taxonomy" id="3076"/>
    <lineage>
        <taxon>Eukaryota</taxon>
        <taxon>Viridiplantae</taxon>
        <taxon>Chlorophyta</taxon>
        <taxon>core chlorophytes</taxon>
        <taxon>Trebouxiophyceae</taxon>
        <taxon>Chlorellales</taxon>
        <taxon>Chlorellaceae</taxon>
        <taxon>Chlorella clade</taxon>
        <taxon>Chlorella</taxon>
    </lineage>
</organism>
<proteinExistence type="predicted"/>
<protein>
    <submittedName>
        <fullName evidence="6">L-arabinokinase-like isoform X2</fullName>
    </submittedName>
</protein>
<dbReference type="Pfam" id="PF08544">
    <property type="entry name" value="GHMP_kinases_C"/>
    <property type="match status" value="1"/>
</dbReference>
<dbReference type="Proteomes" id="UP000239899">
    <property type="component" value="Unassembled WGS sequence"/>
</dbReference>
<dbReference type="InterPro" id="IPR014721">
    <property type="entry name" value="Ribsml_uS5_D2-typ_fold_subgr"/>
</dbReference>
<dbReference type="Pfam" id="PF00288">
    <property type="entry name" value="GHMP_kinases_N"/>
    <property type="match status" value="1"/>
</dbReference>
<dbReference type="PANTHER" id="PTHR10457:SF35">
    <property type="entry name" value="L-ARABINOKINASE"/>
    <property type="match status" value="1"/>
</dbReference>
<dbReference type="GO" id="GO:0005829">
    <property type="term" value="C:cytosol"/>
    <property type="evidence" value="ECO:0007669"/>
    <property type="project" value="TreeGrafter"/>
</dbReference>
<dbReference type="SUPFAM" id="SSF55060">
    <property type="entry name" value="GHMP Kinase, C-terminal domain"/>
    <property type="match status" value="1"/>
</dbReference>
<dbReference type="EMBL" id="LHPG02000004">
    <property type="protein sequence ID" value="PRW59111.1"/>
    <property type="molecule type" value="Genomic_DNA"/>
</dbReference>
<dbReference type="InterPro" id="IPR013750">
    <property type="entry name" value="GHMP_kinase_C_dom"/>
</dbReference>
<evidence type="ECO:0000313" key="6">
    <source>
        <dbReference type="EMBL" id="PRW59111.1"/>
    </source>
</evidence>
<evidence type="ECO:0000259" key="4">
    <source>
        <dbReference type="Pfam" id="PF08544"/>
    </source>
</evidence>
<evidence type="ECO:0000256" key="2">
    <source>
        <dbReference type="ARBA" id="ARBA00022840"/>
    </source>
</evidence>
<dbReference type="PANTHER" id="PTHR10457">
    <property type="entry name" value="MEVALONATE KINASE/GALACTOKINASE"/>
    <property type="match status" value="1"/>
</dbReference>
<keyword evidence="2" id="KW-0067">ATP-binding</keyword>
<dbReference type="STRING" id="3076.A0A2P6TYH8"/>
<dbReference type="InterPro" id="IPR036554">
    <property type="entry name" value="GHMP_kinase_C_sf"/>
</dbReference>